<organism evidence="1 2">
    <name type="scientific">Imperialibacter roseus</name>
    <dbReference type="NCBI Taxonomy" id="1324217"/>
    <lineage>
        <taxon>Bacteria</taxon>
        <taxon>Pseudomonadati</taxon>
        <taxon>Bacteroidota</taxon>
        <taxon>Cytophagia</taxon>
        <taxon>Cytophagales</taxon>
        <taxon>Flammeovirgaceae</taxon>
        <taxon>Imperialibacter</taxon>
    </lineage>
</organism>
<reference evidence="1 2" key="1">
    <citation type="journal article" date="2023" name="Microbiol. Resour. Announc.">
        <title>Complete Genome Sequence of Imperialibacter roseus strain P4T.</title>
        <authorList>
            <person name="Tizabi D.R."/>
            <person name="Bachvaroff T."/>
            <person name="Hill R.T."/>
        </authorList>
    </citation>
    <scope>NUCLEOTIDE SEQUENCE [LARGE SCALE GENOMIC DNA]</scope>
    <source>
        <strain evidence="1 2">P4T</strain>
    </source>
</reference>
<evidence type="ECO:0000313" key="1">
    <source>
        <dbReference type="EMBL" id="WOK06223.1"/>
    </source>
</evidence>
<protein>
    <submittedName>
        <fullName evidence="1">Uncharacterized protein</fullName>
    </submittedName>
</protein>
<dbReference type="RefSeq" id="WP_317488952.1">
    <property type="nucleotide sequence ID" value="NZ_CP136051.1"/>
</dbReference>
<keyword evidence="2" id="KW-1185">Reference proteome</keyword>
<evidence type="ECO:0000313" key="2">
    <source>
        <dbReference type="Proteomes" id="UP001302349"/>
    </source>
</evidence>
<sequence>MAKLKNIIKQLSDKDYQAIYNSLNESAAEKSASLLKGIRERSLGDNKIMEELGVNPNAYYTLRSRLNQKIEEYLVEQMENPRTDILKKVANVNDVVFTKKRAIALATLKKLEKELIDYDLSSELTVVYKYLKRLHMHSPEQFSYSQLYNKHVAFMLATDKAEDILADYFKNYGDYYLTGDETSKLGLSYLLRELTNVSALHDSHRLYVYKSAVNIFHRLFVDDKESELNQDEEAIEDVLKKVESYFSVYTLDSIYHHLSLLFDYLKLEYYTHYQLYKKSEEFFDEVNDAVATLLMNYPTFTFSSQLLITKLRRSIRLKIEDTLEEENQLQFSEYEPNPLNVPAYITYVTYRALSCYYAGNYDEAAKWINNFLNEVSLKKYPLAQLEIKSVLALQYCMMGDYDLFSQLMNSVQRQVRLMGKENIDHVVIFNKILKVATSEAKKQKADKISVLVRKFNSSNISVYAPTTLIRMDEKFINDLSSVSVV</sequence>
<gene>
    <name evidence="1" type="ORF">RT717_24405</name>
</gene>
<name>A0ABZ0IMG2_9BACT</name>
<accession>A0ABZ0IMG2</accession>
<dbReference type="Proteomes" id="UP001302349">
    <property type="component" value="Chromosome"/>
</dbReference>
<proteinExistence type="predicted"/>
<dbReference type="EMBL" id="CP136051">
    <property type="protein sequence ID" value="WOK06223.1"/>
    <property type="molecule type" value="Genomic_DNA"/>
</dbReference>